<organism evidence="8 9">
    <name type="scientific">Paenibacillus mellifer</name>
    <dbReference type="NCBI Taxonomy" id="2937794"/>
    <lineage>
        <taxon>Bacteria</taxon>
        <taxon>Bacillati</taxon>
        <taxon>Bacillota</taxon>
        <taxon>Bacilli</taxon>
        <taxon>Bacillales</taxon>
        <taxon>Paenibacillaceae</taxon>
        <taxon>Paenibacillus</taxon>
    </lineage>
</organism>
<evidence type="ECO:0000256" key="5">
    <source>
        <dbReference type="ARBA" id="ARBA00023163"/>
    </source>
</evidence>
<sequence length="253" mass="29580">MLDRPIDEILHQAQAGNNVDRERLIDDYRPFILRTVTHICKRQVSWNQDEASIGIIAFNEAIDRYLFASDKSFNNFAYMVIHHRLIDEFRRQGKYMQMESAIWDGRHAELDSSPLEIASSLEIFEREQAAEALAEELRLYDVTLQQYGINLEELEEGSPKHRDTRAQLIRIARTFSEHPQWLNTLRSTKRLPAKEMMAVFKVSSKTIERNRKYLIALILIYASEEFKRIKTTVSFAEGGVEVDAGNRHENHKR</sequence>
<comment type="subcellular location">
    <subcellularLocation>
        <location evidence="6">Cytoplasm</location>
    </subcellularLocation>
</comment>
<dbReference type="GO" id="GO:0016987">
    <property type="term" value="F:sigma factor activity"/>
    <property type="evidence" value="ECO:0007669"/>
    <property type="project" value="UniProtKB-UniRule"/>
</dbReference>
<comment type="function">
    <text evidence="6">Sigma factors are initiation factors that promote the attachment of RNA polymerase to specific initiation sites and are then released.</text>
</comment>
<dbReference type="HAMAP" id="MF_02064">
    <property type="entry name" value="Sigma70_SigI"/>
    <property type="match status" value="1"/>
</dbReference>
<keyword evidence="6" id="KW-0346">Stress response</keyword>
<keyword evidence="3 6" id="KW-0731">Sigma factor</keyword>
<dbReference type="GO" id="GO:0006352">
    <property type="term" value="P:DNA-templated transcription initiation"/>
    <property type="evidence" value="ECO:0007669"/>
    <property type="project" value="UniProtKB-UniRule"/>
</dbReference>
<keyword evidence="1 6" id="KW-0963">Cytoplasm</keyword>
<comment type="subunit">
    <text evidence="6">Interacts with RsgI.</text>
</comment>
<evidence type="ECO:0000259" key="7">
    <source>
        <dbReference type="Pfam" id="PF04542"/>
    </source>
</evidence>
<feature type="DNA-binding region" description="H-T-H motif" evidence="6">
    <location>
        <begin position="193"/>
        <end position="212"/>
    </location>
</feature>
<evidence type="ECO:0000256" key="1">
    <source>
        <dbReference type="ARBA" id="ARBA00022490"/>
    </source>
</evidence>
<dbReference type="SUPFAM" id="SSF88946">
    <property type="entry name" value="Sigma2 domain of RNA polymerase sigma factors"/>
    <property type="match status" value="1"/>
</dbReference>
<keyword evidence="5 6" id="KW-0804">Transcription</keyword>
<keyword evidence="2 6" id="KW-0805">Transcription regulation</keyword>
<name>A0A9X1Y0E3_9BACL</name>
<evidence type="ECO:0000256" key="6">
    <source>
        <dbReference type="HAMAP-Rule" id="MF_02064"/>
    </source>
</evidence>
<dbReference type="Gene3D" id="1.10.1740.10">
    <property type="match status" value="1"/>
</dbReference>
<comment type="activity regulation">
    <text evidence="6">Negatively regulated by the anti-sigma-I factor RsgI.</text>
</comment>
<feature type="domain" description="RNA polymerase sigma-70 region 2" evidence="7">
    <location>
        <begin position="24"/>
        <end position="94"/>
    </location>
</feature>
<comment type="caution">
    <text evidence="8">The sequence shown here is derived from an EMBL/GenBank/DDBJ whole genome shotgun (WGS) entry which is preliminary data.</text>
</comment>
<feature type="short sequence motif" description="Polymerase core binding" evidence="6">
    <location>
        <begin position="49"/>
        <end position="62"/>
    </location>
</feature>
<dbReference type="GO" id="GO:0005737">
    <property type="term" value="C:cytoplasm"/>
    <property type="evidence" value="ECO:0007669"/>
    <property type="project" value="UniProtKB-SubCell"/>
</dbReference>
<dbReference type="RefSeq" id="WP_248551155.1">
    <property type="nucleotide sequence ID" value="NZ_JALPRK010000004.1"/>
</dbReference>
<gene>
    <name evidence="6 8" type="primary">sigI</name>
    <name evidence="8" type="ORF">M0651_07150</name>
</gene>
<dbReference type="GO" id="GO:0003677">
    <property type="term" value="F:DNA binding"/>
    <property type="evidence" value="ECO:0007669"/>
    <property type="project" value="UniProtKB-UniRule"/>
</dbReference>
<dbReference type="Proteomes" id="UP001139534">
    <property type="component" value="Unassembled WGS sequence"/>
</dbReference>
<evidence type="ECO:0000256" key="3">
    <source>
        <dbReference type="ARBA" id="ARBA00023082"/>
    </source>
</evidence>
<dbReference type="PIRSF" id="PIRSF038953">
    <property type="entry name" value="SigI"/>
    <property type="match status" value="1"/>
</dbReference>
<dbReference type="AlphaFoldDB" id="A0A9X1Y0E3"/>
<protein>
    <recommendedName>
        <fullName evidence="6">RNA polymerase sigma factor SigI</fullName>
    </recommendedName>
</protein>
<evidence type="ECO:0000256" key="4">
    <source>
        <dbReference type="ARBA" id="ARBA00023125"/>
    </source>
</evidence>
<proteinExistence type="inferred from homology"/>
<dbReference type="InterPro" id="IPR007627">
    <property type="entry name" value="RNA_pol_sigma70_r2"/>
</dbReference>
<dbReference type="Pfam" id="PF04542">
    <property type="entry name" value="Sigma70_r2"/>
    <property type="match status" value="1"/>
</dbReference>
<dbReference type="InterPro" id="IPR013325">
    <property type="entry name" value="RNA_pol_sigma_r2"/>
</dbReference>
<evidence type="ECO:0000313" key="8">
    <source>
        <dbReference type="EMBL" id="MCK8486953.1"/>
    </source>
</evidence>
<dbReference type="InterPro" id="IPR014244">
    <property type="entry name" value="RNA_pol_sigma-I"/>
</dbReference>
<reference evidence="8" key="1">
    <citation type="submission" date="2022-04" db="EMBL/GenBank/DDBJ databases">
        <authorList>
            <person name="Seo M.-J."/>
        </authorList>
    </citation>
    <scope>NUCLEOTIDE SEQUENCE</scope>
    <source>
        <strain evidence="8">MBLB2552</strain>
    </source>
</reference>
<keyword evidence="9" id="KW-1185">Reference proteome</keyword>
<comment type="similarity">
    <text evidence="6">Belongs to the sigma-70 factor family. SigI subfamily.</text>
</comment>
<accession>A0A9X1Y0E3</accession>
<evidence type="ECO:0000256" key="2">
    <source>
        <dbReference type="ARBA" id="ARBA00023015"/>
    </source>
</evidence>
<keyword evidence="4 6" id="KW-0238">DNA-binding</keyword>
<evidence type="ECO:0000313" key="9">
    <source>
        <dbReference type="Proteomes" id="UP001139534"/>
    </source>
</evidence>
<dbReference type="NCBIfam" id="TIGR02895">
    <property type="entry name" value="spore_sigI"/>
    <property type="match status" value="1"/>
</dbReference>
<dbReference type="EMBL" id="JALPRK010000004">
    <property type="protein sequence ID" value="MCK8486953.1"/>
    <property type="molecule type" value="Genomic_DNA"/>
</dbReference>